<dbReference type="InterPro" id="IPR027417">
    <property type="entry name" value="P-loop_NTPase"/>
</dbReference>
<dbReference type="Pfam" id="PF00005">
    <property type="entry name" value="ABC_tran"/>
    <property type="match status" value="1"/>
</dbReference>
<keyword evidence="6" id="KW-1185">Reference proteome</keyword>
<dbReference type="InterPro" id="IPR017871">
    <property type="entry name" value="ABC_transporter-like_CS"/>
</dbReference>
<protein>
    <submittedName>
        <fullName evidence="5">Nitrate/sulfonate/bicarbonate ABC transporter ATP-binding protein</fullName>
    </submittedName>
</protein>
<dbReference type="InterPro" id="IPR003439">
    <property type="entry name" value="ABC_transporter-like_ATP-bd"/>
</dbReference>
<dbReference type="SMART" id="SM00382">
    <property type="entry name" value="AAA"/>
    <property type="match status" value="1"/>
</dbReference>
<name>A0A290QEE6_9BACT</name>
<dbReference type="GO" id="GO:0005524">
    <property type="term" value="F:ATP binding"/>
    <property type="evidence" value="ECO:0007669"/>
    <property type="project" value="UniProtKB-KW"/>
</dbReference>
<dbReference type="SUPFAM" id="SSF52540">
    <property type="entry name" value="P-loop containing nucleoside triphosphate hydrolases"/>
    <property type="match status" value="1"/>
</dbReference>
<keyword evidence="3 5" id="KW-0067">ATP-binding</keyword>
<dbReference type="PANTHER" id="PTHR42788">
    <property type="entry name" value="TAURINE IMPORT ATP-BINDING PROTEIN-RELATED"/>
    <property type="match status" value="1"/>
</dbReference>
<proteinExistence type="predicted"/>
<dbReference type="PROSITE" id="PS50893">
    <property type="entry name" value="ABC_TRANSPORTER_2"/>
    <property type="match status" value="1"/>
</dbReference>
<dbReference type="InterPro" id="IPR050166">
    <property type="entry name" value="ABC_transporter_ATP-bind"/>
</dbReference>
<evidence type="ECO:0000259" key="4">
    <source>
        <dbReference type="PROSITE" id="PS50893"/>
    </source>
</evidence>
<dbReference type="PANTHER" id="PTHR42788:SF20">
    <property type="entry name" value="ABC TRANSPORTER ATP-BINDING PROTEIN"/>
    <property type="match status" value="1"/>
</dbReference>
<feature type="domain" description="ABC transporter" evidence="4">
    <location>
        <begin position="10"/>
        <end position="238"/>
    </location>
</feature>
<dbReference type="InterPro" id="IPR003593">
    <property type="entry name" value="AAA+_ATPase"/>
</dbReference>
<dbReference type="PROSITE" id="PS00211">
    <property type="entry name" value="ABC_TRANSPORTER_1"/>
    <property type="match status" value="1"/>
</dbReference>
<evidence type="ECO:0000256" key="3">
    <source>
        <dbReference type="ARBA" id="ARBA00022840"/>
    </source>
</evidence>
<sequence>MPMSTPPPIVAARAVSKRFGDGPLVLDSLSFTAERGDFISLIGPSGCGKSTFLRLLAGLTPPTSGTLELSGQPPSRTAEELAFVFQEPALPPWLDVSKNIELPLTLRHLPAARRAELRDRALSLVRLTDKAAAYPRELSGGQKMRVSLARALTLSPSLLLLDEPFGALDEMTRQHLNEELLAIRARETWTAFFVTHSVAEAVFLSNRILILAANPGRIHAELRIDLPFPRTAETRQSPDYLRLVAEVTRALRSVETAAA</sequence>
<evidence type="ECO:0000313" key="5">
    <source>
        <dbReference type="EMBL" id="ATC65600.1"/>
    </source>
</evidence>
<dbReference type="OrthoDB" id="9802264at2"/>
<gene>
    <name evidence="5" type="ORF">CMV30_17510</name>
</gene>
<keyword evidence="1" id="KW-0813">Transport</keyword>
<organism evidence="5 6">
    <name type="scientific">Nibricoccus aquaticus</name>
    <dbReference type="NCBI Taxonomy" id="2576891"/>
    <lineage>
        <taxon>Bacteria</taxon>
        <taxon>Pseudomonadati</taxon>
        <taxon>Verrucomicrobiota</taxon>
        <taxon>Opitutia</taxon>
        <taxon>Opitutales</taxon>
        <taxon>Opitutaceae</taxon>
        <taxon>Nibricoccus</taxon>
    </lineage>
</organism>
<keyword evidence="2" id="KW-0547">Nucleotide-binding</keyword>
<evidence type="ECO:0000256" key="2">
    <source>
        <dbReference type="ARBA" id="ARBA00022741"/>
    </source>
</evidence>
<evidence type="ECO:0000313" key="6">
    <source>
        <dbReference type="Proteomes" id="UP000217265"/>
    </source>
</evidence>
<dbReference type="GO" id="GO:0016887">
    <property type="term" value="F:ATP hydrolysis activity"/>
    <property type="evidence" value="ECO:0007669"/>
    <property type="project" value="InterPro"/>
</dbReference>
<dbReference type="KEGG" id="vbh:CMV30_17510"/>
<accession>A0A290QEE6</accession>
<dbReference type="EMBL" id="CP023344">
    <property type="protein sequence ID" value="ATC65600.1"/>
    <property type="molecule type" value="Genomic_DNA"/>
</dbReference>
<reference evidence="5 6" key="1">
    <citation type="submission" date="2017-09" db="EMBL/GenBank/DDBJ databases">
        <title>Complete genome sequence of Verrucomicrobial strain HZ-65, isolated from freshwater.</title>
        <authorList>
            <person name="Choi A."/>
        </authorList>
    </citation>
    <scope>NUCLEOTIDE SEQUENCE [LARGE SCALE GENOMIC DNA]</scope>
    <source>
        <strain evidence="5 6">HZ-65</strain>
    </source>
</reference>
<dbReference type="Gene3D" id="3.40.50.300">
    <property type="entry name" value="P-loop containing nucleotide triphosphate hydrolases"/>
    <property type="match status" value="1"/>
</dbReference>
<dbReference type="Proteomes" id="UP000217265">
    <property type="component" value="Chromosome"/>
</dbReference>
<dbReference type="AlphaFoldDB" id="A0A290QEE6"/>
<evidence type="ECO:0000256" key="1">
    <source>
        <dbReference type="ARBA" id="ARBA00022448"/>
    </source>
</evidence>